<dbReference type="PANTHER" id="PTHR30461:SF2">
    <property type="entry name" value="SERINE RECOMBINASE PINE-RELATED"/>
    <property type="match status" value="1"/>
</dbReference>
<feature type="domain" description="Resolvase/invertase-type recombinase catalytic" evidence="5">
    <location>
        <begin position="2"/>
        <end position="148"/>
    </location>
</feature>
<dbReference type="SUPFAM" id="SSF53041">
    <property type="entry name" value="Resolvase-like"/>
    <property type="match status" value="1"/>
</dbReference>
<keyword evidence="2" id="KW-0238">DNA-binding</keyword>
<dbReference type="Gene3D" id="3.40.50.1390">
    <property type="entry name" value="Resolvase, N-terminal catalytic domain"/>
    <property type="match status" value="1"/>
</dbReference>
<accession>A0A137YZB7</accession>
<dbReference type="InterPro" id="IPR050639">
    <property type="entry name" value="SSR_resolvase"/>
</dbReference>
<dbReference type="InterPro" id="IPR011109">
    <property type="entry name" value="DNA_bind_recombinase_dom"/>
</dbReference>
<evidence type="ECO:0000313" key="6">
    <source>
        <dbReference type="EMBL" id="KXO91295.1"/>
    </source>
</evidence>
<evidence type="ECO:0000259" key="5">
    <source>
        <dbReference type="PROSITE" id="PS51736"/>
    </source>
</evidence>
<feature type="active site" description="O-(5'-phospho-DNA)-serine intermediate" evidence="4">
    <location>
        <position position="10"/>
    </location>
</feature>
<dbReference type="RefSeq" id="WP_068746631.1">
    <property type="nucleotide sequence ID" value="NZ_LSRE01000044.1"/>
</dbReference>
<dbReference type="PROSITE" id="PS00397">
    <property type="entry name" value="RECOMBINASES_1"/>
    <property type="match status" value="1"/>
</dbReference>
<keyword evidence="7" id="KW-1185">Reference proteome</keyword>
<dbReference type="Pfam" id="PF07508">
    <property type="entry name" value="Recombinase"/>
    <property type="match status" value="1"/>
</dbReference>
<evidence type="ECO:0000256" key="2">
    <source>
        <dbReference type="ARBA" id="ARBA00023125"/>
    </source>
</evidence>
<reference evidence="6 7" key="1">
    <citation type="submission" date="2016-02" db="EMBL/GenBank/DDBJ databases">
        <authorList>
            <person name="Teng J.L."/>
            <person name="Tang Y."/>
            <person name="Huang Y."/>
            <person name="Guo F."/>
            <person name="Wei W."/>
            <person name="Chen J.H."/>
            <person name="Wong S.Y."/>
            <person name="Lau S.K."/>
            <person name="Woo P.C."/>
        </authorList>
    </citation>
    <scope>NUCLEOTIDE SEQUENCE [LARGE SCALE GENOMIC DNA]</scope>
    <source>
        <strain evidence="6 7">JCM 13375</strain>
    </source>
</reference>
<dbReference type="CDD" id="cd00338">
    <property type="entry name" value="Ser_Recombinase"/>
    <property type="match status" value="1"/>
</dbReference>
<name>A0A137YZB7_9ACTN</name>
<gene>
    <name evidence="6" type="ORF">AXK61_07005</name>
</gene>
<dbReference type="EMBL" id="LSRE01000044">
    <property type="protein sequence ID" value="KXO91295.1"/>
    <property type="molecule type" value="Genomic_DNA"/>
</dbReference>
<evidence type="ECO:0000256" key="4">
    <source>
        <dbReference type="PROSITE-ProRule" id="PRU10137"/>
    </source>
</evidence>
<dbReference type="Pfam" id="PF00239">
    <property type="entry name" value="Resolvase"/>
    <property type="match status" value="1"/>
</dbReference>
<dbReference type="Proteomes" id="UP000070409">
    <property type="component" value="Unassembled WGS sequence"/>
</dbReference>
<dbReference type="InterPro" id="IPR006119">
    <property type="entry name" value="Resolv_N"/>
</dbReference>
<dbReference type="PROSITE" id="PS51736">
    <property type="entry name" value="RECOMBINASES_3"/>
    <property type="match status" value="1"/>
</dbReference>
<evidence type="ECO:0000313" key="7">
    <source>
        <dbReference type="Proteomes" id="UP000070409"/>
    </source>
</evidence>
<comment type="caution">
    <text evidence="6">The sequence shown here is derived from an EMBL/GenBank/DDBJ whole genome shotgun (WGS) entry which is preliminary data.</text>
</comment>
<evidence type="ECO:0000256" key="3">
    <source>
        <dbReference type="ARBA" id="ARBA00023172"/>
    </source>
</evidence>
<evidence type="ECO:0000256" key="1">
    <source>
        <dbReference type="ARBA" id="ARBA00022908"/>
    </source>
</evidence>
<dbReference type="PANTHER" id="PTHR30461">
    <property type="entry name" value="DNA-INVERTASE FROM LAMBDOID PROPHAGE"/>
    <property type="match status" value="1"/>
</dbReference>
<keyword evidence="1" id="KW-0229">DNA integration</keyword>
<organism evidence="6 7">
    <name type="scientific">Tsukamurella pseudospumae</name>
    <dbReference type="NCBI Taxonomy" id="239498"/>
    <lineage>
        <taxon>Bacteria</taxon>
        <taxon>Bacillati</taxon>
        <taxon>Actinomycetota</taxon>
        <taxon>Actinomycetes</taxon>
        <taxon>Mycobacteriales</taxon>
        <taxon>Tsukamurellaceae</taxon>
        <taxon>Tsukamurella</taxon>
    </lineage>
</organism>
<proteinExistence type="predicted"/>
<sequence>MRVIGYVRVSTDRQGESGLGLEAQRDALAQWCAARGHELLTVTTDVVSGAKNDAMFGREVAVAAVESGVAQGLLVRALDRVTRDQLDAAQIMKRANDYGWRLLDCEGADSGDPSQRLVADVRLAVAAEERRKIGTRTREALDQKRSKGDPGLISVSAQRRIQVLAAQGLGAKAIASTLTTEGIPTAKGGTEWSYSSVRRALARIERKAA</sequence>
<dbReference type="InterPro" id="IPR006118">
    <property type="entry name" value="Recombinase_CS"/>
</dbReference>
<dbReference type="SMART" id="SM00857">
    <property type="entry name" value="Resolvase"/>
    <property type="match status" value="1"/>
</dbReference>
<dbReference type="InterPro" id="IPR036162">
    <property type="entry name" value="Resolvase-like_N_sf"/>
</dbReference>
<protein>
    <submittedName>
        <fullName evidence="6">Resolvase</fullName>
    </submittedName>
</protein>
<keyword evidence="3" id="KW-0233">DNA recombination</keyword>